<feature type="transmembrane region" description="Helical" evidence="1">
    <location>
        <begin position="237"/>
        <end position="259"/>
    </location>
</feature>
<keyword evidence="1" id="KW-0812">Transmembrane</keyword>
<protein>
    <recommendedName>
        <fullName evidence="4">Nucleoside recognition protein</fullName>
    </recommendedName>
</protein>
<organism evidence="2 3">
    <name type="scientific">Desulfocapsa sulfexigens (strain DSM 10523 / SB164P1)</name>
    <dbReference type="NCBI Taxonomy" id="1167006"/>
    <lineage>
        <taxon>Bacteria</taxon>
        <taxon>Pseudomonadati</taxon>
        <taxon>Thermodesulfobacteriota</taxon>
        <taxon>Desulfobulbia</taxon>
        <taxon>Desulfobulbales</taxon>
        <taxon>Desulfocapsaceae</taxon>
        <taxon>Desulfocapsa</taxon>
    </lineage>
</organism>
<evidence type="ECO:0000313" key="3">
    <source>
        <dbReference type="Proteomes" id="UP000011721"/>
    </source>
</evidence>
<dbReference type="HOGENOM" id="CLU_062018_1_0_7"/>
<name>M1PFE6_DESSD</name>
<dbReference type="PATRIC" id="fig|1167006.5.peg.2028"/>
<reference evidence="3" key="1">
    <citation type="journal article" date="2013" name="Stand. Genomic Sci.">
        <title>Complete genome sequence of Desulfocapsa sulfexigens, a marine deltaproteobacterium specialized in disproportionating inorganic sulfur compounds.</title>
        <authorList>
            <person name="Finster K.W."/>
            <person name="Kjeldsen K.U."/>
            <person name="Kube M."/>
            <person name="Reinhardt R."/>
            <person name="Mussmann M."/>
            <person name="Amann R."/>
            <person name="Schreiber L."/>
        </authorList>
    </citation>
    <scope>NUCLEOTIDE SEQUENCE [LARGE SCALE GENOMIC DNA]</scope>
    <source>
        <strain evidence="3">DSM 10523 / SB164P1</strain>
    </source>
</reference>
<dbReference type="RefSeq" id="WP_015404091.1">
    <property type="nucleotide sequence ID" value="NC_020304.1"/>
</dbReference>
<dbReference type="STRING" id="1167006.UWK_01843"/>
<keyword evidence="1" id="KW-1133">Transmembrane helix</keyword>
<sequence length="298" mass="33146">MPNSLRESLKASFASAILILKLVIPFYILADILLYFDLLRPVSFLFSPVTSILQLPSETAMAICAGVFLNIYAAVAFAAPLGLSSYEWTILGVFLGVCHSLPVENSIMKKLGISFLYSTCLRISMAFLTTMPLFFLPASFFTGERSGKNIQLASYSSIPDMLLHSLANAAVLSLKIISLITIVIFLMDTIKRTQFITHYGQRVQTSFSLLTGQLLGITYGAGILFKEAESGNLQKKDIFFIATFLMICHSLLEDPLIFVLFGANYWIIVISRLAMACIITLLLSRVFQYLENKREGKR</sequence>
<dbReference type="Proteomes" id="UP000011721">
    <property type="component" value="Chromosome"/>
</dbReference>
<evidence type="ECO:0000313" key="2">
    <source>
        <dbReference type="EMBL" id="AGF78400.1"/>
    </source>
</evidence>
<feature type="transmembrane region" description="Helical" evidence="1">
    <location>
        <begin position="60"/>
        <end position="79"/>
    </location>
</feature>
<keyword evidence="3" id="KW-1185">Reference proteome</keyword>
<evidence type="ECO:0000256" key="1">
    <source>
        <dbReference type="SAM" id="Phobius"/>
    </source>
</evidence>
<evidence type="ECO:0008006" key="4">
    <source>
        <dbReference type="Google" id="ProtNLM"/>
    </source>
</evidence>
<proteinExistence type="predicted"/>
<feature type="transmembrane region" description="Helical" evidence="1">
    <location>
        <begin position="162"/>
        <end position="187"/>
    </location>
</feature>
<feature type="transmembrane region" description="Helical" evidence="1">
    <location>
        <begin position="115"/>
        <end position="141"/>
    </location>
</feature>
<feature type="transmembrane region" description="Helical" evidence="1">
    <location>
        <begin position="207"/>
        <end position="225"/>
    </location>
</feature>
<feature type="transmembrane region" description="Helical" evidence="1">
    <location>
        <begin position="12"/>
        <end position="36"/>
    </location>
</feature>
<dbReference type="AlphaFoldDB" id="M1PFE6"/>
<feature type="transmembrane region" description="Helical" evidence="1">
    <location>
        <begin position="265"/>
        <end position="287"/>
    </location>
</feature>
<dbReference type="EMBL" id="CP003985">
    <property type="protein sequence ID" value="AGF78400.1"/>
    <property type="molecule type" value="Genomic_DNA"/>
</dbReference>
<dbReference type="KEGG" id="dsf:UWK_01843"/>
<dbReference type="eggNOG" id="COG0370">
    <property type="taxonomic scope" value="Bacteria"/>
</dbReference>
<accession>M1PFE6</accession>
<gene>
    <name evidence="2" type="ordered locus">UWK_01843</name>
</gene>
<keyword evidence="1" id="KW-0472">Membrane</keyword>
<feature type="transmembrane region" description="Helical" evidence="1">
    <location>
        <begin position="86"/>
        <end position="103"/>
    </location>
</feature>